<evidence type="ECO:0000256" key="1">
    <source>
        <dbReference type="SAM" id="Phobius"/>
    </source>
</evidence>
<comment type="caution">
    <text evidence="2">The sequence shown here is derived from an EMBL/GenBank/DDBJ whole genome shotgun (WGS) entry which is preliminary data.</text>
</comment>
<proteinExistence type="predicted"/>
<feature type="transmembrane region" description="Helical" evidence="1">
    <location>
        <begin position="6"/>
        <end position="26"/>
    </location>
</feature>
<feature type="transmembrane region" description="Helical" evidence="1">
    <location>
        <begin position="38"/>
        <end position="60"/>
    </location>
</feature>
<keyword evidence="1" id="KW-0812">Transmembrane</keyword>
<evidence type="ECO:0000313" key="3">
    <source>
        <dbReference type="Proteomes" id="UP001476798"/>
    </source>
</evidence>
<protein>
    <recommendedName>
        <fullName evidence="4">Secreted protein</fullName>
    </recommendedName>
</protein>
<gene>
    <name evidence="2" type="ORF">GOODEAATRI_000380</name>
</gene>
<feature type="transmembrane region" description="Helical" evidence="1">
    <location>
        <begin position="66"/>
        <end position="88"/>
    </location>
</feature>
<sequence length="104" mass="11601">MLIGLNHFIVVVAVCLRLLLVWKINLRPNTRSTAFNRFASRIILYPAPVGCSVAQLVALLPCSKKFLGLTFGQGSFCMEFVGSLRVLWLPPTVKRCACYANWSL</sequence>
<name>A0ABV0MN69_9TELE</name>
<organism evidence="2 3">
    <name type="scientific">Goodea atripinnis</name>
    <dbReference type="NCBI Taxonomy" id="208336"/>
    <lineage>
        <taxon>Eukaryota</taxon>
        <taxon>Metazoa</taxon>
        <taxon>Chordata</taxon>
        <taxon>Craniata</taxon>
        <taxon>Vertebrata</taxon>
        <taxon>Euteleostomi</taxon>
        <taxon>Actinopterygii</taxon>
        <taxon>Neopterygii</taxon>
        <taxon>Teleostei</taxon>
        <taxon>Neoteleostei</taxon>
        <taxon>Acanthomorphata</taxon>
        <taxon>Ovalentaria</taxon>
        <taxon>Atherinomorphae</taxon>
        <taxon>Cyprinodontiformes</taxon>
        <taxon>Goodeidae</taxon>
        <taxon>Goodea</taxon>
    </lineage>
</organism>
<evidence type="ECO:0008006" key="4">
    <source>
        <dbReference type="Google" id="ProtNLM"/>
    </source>
</evidence>
<evidence type="ECO:0000313" key="2">
    <source>
        <dbReference type="EMBL" id="MEQ2160547.1"/>
    </source>
</evidence>
<dbReference type="EMBL" id="JAHRIO010010007">
    <property type="protein sequence ID" value="MEQ2160547.1"/>
    <property type="molecule type" value="Genomic_DNA"/>
</dbReference>
<keyword evidence="1" id="KW-0472">Membrane</keyword>
<reference evidence="2 3" key="1">
    <citation type="submission" date="2021-06" db="EMBL/GenBank/DDBJ databases">
        <authorList>
            <person name="Palmer J.M."/>
        </authorList>
    </citation>
    <scope>NUCLEOTIDE SEQUENCE [LARGE SCALE GENOMIC DNA]</scope>
    <source>
        <strain evidence="2 3">GA_2019</strain>
        <tissue evidence="2">Muscle</tissue>
    </source>
</reference>
<accession>A0ABV0MN69</accession>
<dbReference type="Proteomes" id="UP001476798">
    <property type="component" value="Unassembled WGS sequence"/>
</dbReference>
<keyword evidence="3" id="KW-1185">Reference proteome</keyword>
<keyword evidence="1" id="KW-1133">Transmembrane helix</keyword>